<gene>
    <name evidence="3" type="ORF">SAMN05216378_2055</name>
</gene>
<dbReference type="EMBL" id="FOMT01000002">
    <property type="protein sequence ID" value="SFE03603.1"/>
    <property type="molecule type" value="Genomic_DNA"/>
</dbReference>
<dbReference type="Proteomes" id="UP000198855">
    <property type="component" value="Unassembled WGS sequence"/>
</dbReference>
<evidence type="ECO:0000313" key="4">
    <source>
        <dbReference type="Proteomes" id="UP000198855"/>
    </source>
</evidence>
<name>A0A1I1XD02_9BACL</name>
<sequence>MVKGKRYKMKPAAVIGTVAILLVFLAYILFNHYFGPGLSGTQGSHNADTSDNKGEDKPETFVTLKVIMPGDQSARMGDFVENELNDRLKKDLNMNLELTYIPWSNYQQKLELALSTGEDYDLFWYGAPFVSVYYTKGYIQPLDELLVQYGQDLIQHIPDENFKQNRIDEKLWAIPSQAFTSAGKFSSVMVRQDLLEKVGMTDIKTIADLERFYQSMHAIDPSYYGYLETDRGHELLWRELTDRNYSSLDERMLFMVDEDSGEILSYVESDLYKKVAQLRESWVNMGMIDKNLVGNPAAKIDQENAGKLLFRVGAVSRAMENLQTARNADPNARLREYYLAKEKPKYITTPSNEAFMITSASENPERAMMFMNWILHSKENYNFIIYGVEGKDYELDNGKIKQLTNDQLMYEWMWRNKDYFIAPARVEDDIIVDMLKNDENSRISKLFGFHFNEAPVKNEIAQVMAVYKEKFEPITFGLASYDPYYEDAIAALKKAGFDIVFSELKKQFSKFQLQARG</sequence>
<dbReference type="OrthoDB" id="2495455at2"/>
<dbReference type="InterPro" id="IPR050490">
    <property type="entry name" value="Bact_solute-bd_prot1"/>
</dbReference>
<dbReference type="Pfam" id="PF12010">
    <property type="entry name" value="DUF3502"/>
    <property type="match status" value="1"/>
</dbReference>
<dbReference type="Pfam" id="PF13416">
    <property type="entry name" value="SBP_bac_8"/>
    <property type="match status" value="1"/>
</dbReference>
<dbReference type="InterPro" id="IPR006059">
    <property type="entry name" value="SBP"/>
</dbReference>
<feature type="transmembrane region" description="Helical" evidence="1">
    <location>
        <begin position="12"/>
        <end position="30"/>
    </location>
</feature>
<dbReference type="PANTHER" id="PTHR43649">
    <property type="entry name" value="ARABINOSE-BINDING PROTEIN-RELATED"/>
    <property type="match status" value="1"/>
</dbReference>
<organism evidence="3 4">
    <name type="scientific">Paenibacillus catalpae</name>
    <dbReference type="NCBI Taxonomy" id="1045775"/>
    <lineage>
        <taxon>Bacteria</taxon>
        <taxon>Bacillati</taxon>
        <taxon>Bacillota</taxon>
        <taxon>Bacilli</taxon>
        <taxon>Bacillales</taxon>
        <taxon>Paenibacillaceae</taxon>
        <taxon>Paenibacillus</taxon>
    </lineage>
</organism>
<dbReference type="SUPFAM" id="SSF53850">
    <property type="entry name" value="Periplasmic binding protein-like II"/>
    <property type="match status" value="1"/>
</dbReference>
<proteinExistence type="predicted"/>
<dbReference type="Gene3D" id="3.40.190.10">
    <property type="entry name" value="Periplasmic binding protein-like II"/>
    <property type="match status" value="2"/>
</dbReference>
<evidence type="ECO:0000256" key="1">
    <source>
        <dbReference type="SAM" id="Phobius"/>
    </source>
</evidence>
<evidence type="ECO:0000313" key="3">
    <source>
        <dbReference type="EMBL" id="SFE03603.1"/>
    </source>
</evidence>
<reference evidence="4" key="1">
    <citation type="submission" date="2016-10" db="EMBL/GenBank/DDBJ databases">
        <authorList>
            <person name="Varghese N."/>
            <person name="Submissions S."/>
        </authorList>
    </citation>
    <scope>NUCLEOTIDE SEQUENCE [LARGE SCALE GENOMIC DNA]</scope>
    <source>
        <strain evidence="4">CGMCC 1.10784</strain>
    </source>
</reference>
<accession>A0A1I1XD02</accession>
<dbReference type="InterPro" id="IPR022627">
    <property type="entry name" value="DUF3502"/>
</dbReference>
<dbReference type="AlphaFoldDB" id="A0A1I1XD02"/>
<keyword evidence="1" id="KW-0472">Membrane</keyword>
<keyword evidence="1" id="KW-1133">Transmembrane helix</keyword>
<dbReference type="RefSeq" id="WP_091184269.1">
    <property type="nucleotide sequence ID" value="NZ_FOMT01000002.1"/>
</dbReference>
<protein>
    <submittedName>
        <fullName evidence="3">Putative aldouronate transport system substrate-binding protein</fullName>
    </submittedName>
</protein>
<keyword evidence="4" id="KW-1185">Reference proteome</keyword>
<feature type="domain" description="DUF3502" evidence="2">
    <location>
        <begin position="446"/>
        <end position="511"/>
    </location>
</feature>
<evidence type="ECO:0000259" key="2">
    <source>
        <dbReference type="Pfam" id="PF12010"/>
    </source>
</evidence>
<dbReference type="STRING" id="1045775.SAMN05216378_2055"/>
<dbReference type="PANTHER" id="PTHR43649:SF12">
    <property type="entry name" value="DIACETYLCHITOBIOSE BINDING PROTEIN DASA"/>
    <property type="match status" value="1"/>
</dbReference>
<keyword evidence="1" id="KW-0812">Transmembrane</keyword>